<reference evidence="3 4" key="1">
    <citation type="submission" date="2020-08" db="EMBL/GenBank/DDBJ databases">
        <title>Genomic Encyclopedia of Type Strains, Phase III (KMG-III): the genomes of soil and plant-associated and newly described type strains.</title>
        <authorList>
            <person name="Whitman W."/>
        </authorList>
    </citation>
    <scope>NUCLEOTIDE SEQUENCE [LARGE SCALE GENOMIC DNA]</scope>
    <source>
        <strain evidence="3 4">CECT 8960</strain>
    </source>
</reference>
<comment type="caution">
    <text evidence="3">The sequence shown here is derived from an EMBL/GenBank/DDBJ whole genome shotgun (WGS) entry which is preliminary data.</text>
</comment>
<evidence type="ECO:0000313" key="3">
    <source>
        <dbReference type="EMBL" id="MBB4910208.1"/>
    </source>
</evidence>
<dbReference type="Pfam" id="PF25302">
    <property type="entry name" value="NADase_transloc"/>
    <property type="match status" value="1"/>
</dbReference>
<protein>
    <recommendedName>
        <fullName evidence="2">NAD glycohydrolase translocation F5/8 type C domain-containing protein</fullName>
    </recommendedName>
</protein>
<name>A0A7W7QB62_9PSEU</name>
<feature type="compositionally biased region" description="Low complexity" evidence="1">
    <location>
        <begin position="226"/>
        <end position="239"/>
    </location>
</feature>
<dbReference type="NCBIfam" id="NF047619">
    <property type="entry name" value="NADase_discoid"/>
    <property type="match status" value="1"/>
</dbReference>
<gene>
    <name evidence="3" type="ORF">FHR82_006466</name>
</gene>
<sequence>MIVCKTCGFHNKETDAFCGSCGAFLEWTGEKLAPAPVPAAPQEEEEETPKRGWLSRLQSALYLDVGEREPVQTPAKPGMPGRPGAGPPGPPGAKPGPPGPPRPPGAGGPPAGPPKPPGAGGPPPPPGPPKPPPPPGPPKPPPPPGAGGPPSPPGPPKPPPPPGPPKPPPPPGAAGGPPAAPPKPPPPPGPPPAPPGPPTAAGPALPPPPPPKPPTAPPTAPPSPPGGAAAPPAPSGGLALPPPPPPKPPAPPSSDDAKALVTPVTGTATAQPDAVVPQEAQKKPPQVRKQPPSKKLQPGELVCGDCGEGNAPTRKFCSRCGTSLAAAEVVKTPWWRKLLPRRGAKVRTAGERSKRRGRGGKSKLGVAFSTVFKVARRVVALALVLGGIAYGLFAPFRGWVNEQAAEAKGTFERLVFPQYAPVSAAEAPTASVALPDHPANNAVDGASDSFWGAPMGGAEPNLVVKFDRTVDLARIIVHNGDGNDFKATARAQKLHLVYSTGKTTDVNLQDLPDPQTLELENGDGVSSVEVHVVSTFKSVTGNTLAISEIEFFEEV</sequence>
<proteinExistence type="predicted"/>
<feature type="compositionally biased region" description="Pro residues" evidence="1">
    <location>
        <begin position="240"/>
        <end position="252"/>
    </location>
</feature>
<dbReference type="Proteomes" id="UP000520767">
    <property type="component" value="Unassembled WGS sequence"/>
</dbReference>
<dbReference type="InterPro" id="IPR057561">
    <property type="entry name" value="NADase_transloc"/>
</dbReference>
<dbReference type="EMBL" id="JACHJQ010000007">
    <property type="protein sequence ID" value="MBB4910208.1"/>
    <property type="molecule type" value="Genomic_DNA"/>
</dbReference>
<feature type="region of interest" description="Disordered" evidence="1">
    <location>
        <begin position="34"/>
        <end position="301"/>
    </location>
</feature>
<dbReference type="RefSeq" id="WP_184814279.1">
    <property type="nucleotide sequence ID" value="NZ_JACHJQ010000007.1"/>
</dbReference>
<dbReference type="SUPFAM" id="SSF49785">
    <property type="entry name" value="Galactose-binding domain-like"/>
    <property type="match status" value="1"/>
</dbReference>
<accession>A0A7W7QB62</accession>
<evidence type="ECO:0000256" key="1">
    <source>
        <dbReference type="SAM" id="MobiDB-lite"/>
    </source>
</evidence>
<feature type="compositionally biased region" description="Low complexity" evidence="1">
    <location>
        <begin position="283"/>
        <end position="295"/>
    </location>
</feature>
<feature type="compositionally biased region" description="Pro residues" evidence="1">
    <location>
        <begin position="85"/>
        <end position="225"/>
    </location>
</feature>
<dbReference type="InterPro" id="IPR008979">
    <property type="entry name" value="Galactose-bd-like_sf"/>
</dbReference>
<organism evidence="3 4">
    <name type="scientific">Actinophytocola algeriensis</name>
    <dbReference type="NCBI Taxonomy" id="1768010"/>
    <lineage>
        <taxon>Bacteria</taxon>
        <taxon>Bacillati</taxon>
        <taxon>Actinomycetota</taxon>
        <taxon>Actinomycetes</taxon>
        <taxon>Pseudonocardiales</taxon>
        <taxon>Pseudonocardiaceae</taxon>
    </lineage>
</organism>
<evidence type="ECO:0000259" key="2">
    <source>
        <dbReference type="Pfam" id="PF25302"/>
    </source>
</evidence>
<feature type="domain" description="NAD glycohydrolase translocation F5/8 type C" evidence="2">
    <location>
        <begin position="437"/>
        <end position="551"/>
    </location>
</feature>
<evidence type="ECO:0000313" key="4">
    <source>
        <dbReference type="Proteomes" id="UP000520767"/>
    </source>
</evidence>
<dbReference type="AlphaFoldDB" id="A0A7W7QB62"/>
<dbReference type="Gene3D" id="2.60.120.260">
    <property type="entry name" value="Galactose-binding domain-like"/>
    <property type="match status" value="1"/>
</dbReference>
<keyword evidence="4" id="KW-1185">Reference proteome</keyword>